<sequence length="51" mass="5626">MGRGLNQEVTAFLDGIDHPMRAEIDRLRSIMMSAGAGLSEGINMERAELQH</sequence>
<dbReference type="RefSeq" id="WP_213486775.1">
    <property type="nucleotide sequence ID" value="NZ_CAJRAY010000097.1"/>
</dbReference>
<evidence type="ECO:0000313" key="1">
    <source>
        <dbReference type="EMBL" id="CAG5092892.1"/>
    </source>
</evidence>
<organism evidence="1 2">
    <name type="scientific">Thermobacillus xylanilyticus</name>
    <dbReference type="NCBI Taxonomy" id="76633"/>
    <lineage>
        <taxon>Bacteria</taxon>
        <taxon>Bacillati</taxon>
        <taxon>Bacillota</taxon>
        <taxon>Bacilli</taxon>
        <taxon>Bacillales</taxon>
        <taxon>Paenibacillaceae</taxon>
        <taxon>Thermobacillus</taxon>
    </lineage>
</organism>
<dbReference type="Proteomes" id="UP000681526">
    <property type="component" value="Unassembled WGS sequence"/>
</dbReference>
<proteinExistence type="predicted"/>
<accession>A0ABN7S5L0</accession>
<evidence type="ECO:0000313" key="2">
    <source>
        <dbReference type="Proteomes" id="UP000681526"/>
    </source>
</evidence>
<keyword evidence="2" id="KW-1185">Reference proteome</keyword>
<gene>
    <name evidence="1" type="primary">txxe 3598</name>
    <name evidence="1" type="ORF">TXXE_19020</name>
</gene>
<name>A0ABN7S5L0_THEXY</name>
<dbReference type="EMBL" id="CAJRAY010000097">
    <property type="protein sequence ID" value="CAG5092892.1"/>
    <property type="molecule type" value="Genomic_DNA"/>
</dbReference>
<protein>
    <submittedName>
        <fullName evidence="1">Uncharacterized protein</fullName>
    </submittedName>
</protein>
<comment type="caution">
    <text evidence="1">The sequence shown here is derived from an EMBL/GenBank/DDBJ whole genome shotgun (WGS) entry which is preliminary data.</text>
</comment>
<reference evidence="1 2" key="1">
    <citation type="submission" date="2021-04" db="EMBL/GenBank/DDBJ databases">
        <authorList>
            <person name="Rakotoarivonina H."/>
        </authorList>
    </citation>
    <scope>NUCLEOTIDE SEQUENCE [LARGE SCALE GENOMIC DNA]</scope>
    <source>
        <strain evidence="1 2">XE</strain>
    </source>
</reference>